<dbReference type="Proteomes" id="UP000282125">
    <property type="component" value="Unassembled WGS sequence"/>
</dbReference>
<sequence>MKIQALPALSAAIRMIWPAQCLVCSDAVDGDGGVCPACWPDLPMISGLCCRLCGAPLPGAMGAAEADCDDCLRSRPPWTAGRAAFLYEGAARQLVLQLKHGDRPDLARALAARLHHALRPLIPRGPMLIVPVPLHRLRFLRRRYNQSALLARALSQRLDWPWCPDLLLRSRATQLQDGLSRSGRRDNLQGAFTLNPARVKEISRAPEAKILLIDDVMTTGATLAEATKGLRNGGAGEVFTLTLARVAPAV</sequence>
<dbReference type="PANTHER" id="PTHR47505:SF1">
    <property type="entry name" value="DNA UTILIZATION PROTEIN YHGH"/>
    <property type="match status" value="1"/>
</dbReference>
<evidence type="ECO:0000259" key="2">
    <source>
        <dbReference type="Pfam" id="PF18912"/>
    </source>
</evidence>
<dbReference type="InterPro" id="IPR044005">
    <property type="entry name" value="DZR_2"/>
</dbReference>
<dbReference type="AlphaFoldDB" id="A0A3P3DDV7"/>
<dbReference type="InterPro" id="IPR029057">
    <property type="entry name" value="PRTase-like"/>
</dbReference>
<protein>
    <submittedName>
        <fullName evidence="3">ComF family protein</fullName>
    </submittedName>
</protein>
<dbReference type="RefSeq" id="WP_124965784.1">
    <property type="nucleotide sequence ID" value="NZ_RRAZ01000023.1"/>
</dbReference>
<dbReference type="Gene3D" id="3.40.50.2020">
    <property type="match status" value="1"/>
</dbReference>
<dbReference type="PANTHER" id="PTHR47505">
    <property type="entry name" value="DNA UTILIZATION PROTEIN YHGH"/>
    <property type="match status" value="1"/>
</dbReference>
<dbReference type="OrthoDB" id="9779910at2"/>
<accession>A0A3P3DDV7</accession>
<dbReference type="InterPro" id="IPR051910">
    <property type="entry name" value="ComF/GntX_DNA_util-trans"/>
</dbReference>
<dbReference type="EMBL" id="RRAZ01000023">
    <property type="protein sequence ID" value="RRH72507.1"/>
    <property type="molecule type" value="Genomic_DNA"/>
</dbReference>
<reference evidence="3 4" key="1">
    <citation type="submission" date="2018-11" db="EMBL/GenBank/DDBJ databases">
        <title>Gemmobacter sp. nov., YIM 102744-1 draft genome.</title>
        <authorList>
            <person name="Li G."/>
            <person name="Jiang Y."/>
        </authorList>
    </citation>
    <scope>NUCLEOTIDE SEQUENCE [LARGE SCALE GENOMIC DNA]</scope>
    <source>
        <strain evidence="3 4">YIM 102744-1</strain>
    </source>
</reference>
<keyword evidence="4" id="KW-1185">Reference proteome</keyword>
<gene>
    <name evidence="3" type="ORF">EG244_14715</name>
</gene>
<proteinExistence type="inferred from homology"/>
<evidence type="ECO:0000313" key="3">
    <source>
        <dbReference type="EMBL" id="RRH72507.1"/>
    </source>
</evidence>
<organism evidence="3 4">
    <name type="scientific">Falsigemmobacter faecalis</name>
    <dbReference type="NCBI Taxonomy" id="2488730"/>
    <lineage>
        <taxon>Bacteria</taxon>
        <taxon>Pseudomonadati</taxon>
        <taxon>Pseudomonadota</taxon>
        <taxon>Alphaproteobacteria</taxon>
        <taxon>Rhodobacterales</taxon>
        <taxon>Paracoccaceae</taxon>
        <taxon>Falsigemmobacter</taxon>
    </lineage>
</organism>
<comment type="caution">
    <text evidence="3">The sequence shown here is derived from an EMBL/GenBank/DDBJ whole genome shotgun (WGS) entry which is preliminary data.</text>
</comment>
<evidence type="ECO:0000313" key="4">
    <source>
        <dbReference type="Proteomes" id="UP000282125"/>
    </source>
</evidence>
<evidence type="ECO:0000256" key="1">
    <source>
        <dbReference type="ARBA" id="ARBA00008007"/>
    </source>
</evidence>
<dbReference type="InterPro" id="IPR000836">
    <property type="entry name" value="PRTase_dom"/>
</dbReference>
<dbReference type="Pfam" id="PF18912">
    <property type="entry name" value="DZR_2"/>
    <property type="match status" value="1"/>
</dbReference>
<name>A0A3P3DDV7_9RHOB</name>
<comment type="similarity">
    <text evidence="1">Belongs to the ComF/GntX family.</text>
</comment>
<dbReference type="SUPFAM" id="SSF53271">
    <property type="entry name" value="PRTase-like"/>
    <property type="match status" value="1"/>
</dbReference>
<dbReference type="CDD" id="cd06223">
    <property type="entry name" value="PRTases_typeI"/>
    <property type="match status" value="1"/>
</dbReference>
<feature type="domain" description="Double zinc ribbon" evidence="2">
    <location>
        <begin position="13"/>
        <end position="72"/>
    </location>
</feature>